<comment type="subcellular location">
    <subcellularLocation>
        <location evidence="1">Membrane</location>
        <topology evidence="1">Multi-pass membrane protein</topology>
    </subcellularLocation>
</comment>
<evidence type="ECO:0000256" key="4">
    <source>
        <dbReference type="ARBA" id="ARBA00022989"/>
    </source>
</evidence>
<dbReference type="InterPro" id="IPR020846">
    <property type="entry name" value="MFS_dom"/>
</dbReference>
<dbReference type="OrthoDB" id="2250022at2759"/>
<gene>
    <name evidence="8" type="ORF">PV11_04512</name>
</gene>
<evidence type="ECO:0000256" key="1">
    <source>
        <dbReference type="ARBA" id="ARBA00004141"/>
    </source>
</evidence>
<name>A0A0D1W0Y6_9EURO</name>
<dbReference type="InterPro" id="IPR036259">
    <property type="entry name" value="MFS_trans_sf"/>
</dbReference>
<dbReference type="EMBL" id="KN846952">
    <property type="protein sequence ID" value="KIV82395.1"/>
    <property type="molecule type" value="Genomic_DNA"/>
</dbReference>
<proteinExistence type="predicted"/>
<feature type="transmembrane region" description="Helical" evidence="6">
    <location>
        <begin position="116"/>
        <end position="134"/>
    </location>
</feature>
<protein>
    <recommendedName>
        <fullName evidence="7">Major facilitator superfamily (MFS) profile domain-containing protein</fullName>
    </recommendedName>
</protein>
<dbReference type="GO" id="GO:0022857">
    <property type="term" value="F:transmembrane transporter activity"/>
    <property type="evidence" value="ECO:0007669"/>
    <property type="project" value="InterPro"/>
</dbReference>
<evidence type="ECO:0000256" key="5">
    <source>
        <dbReference type="ARBA" id="ARBA00023136"/>
    </source>
</evidence>
<dbReference type="FunFam" id="1.20.1250.20:FF:000013">
    <property type="entry name" value="MFS general substrate transporter"/>
    <property type="match status" value="1"/>
</dbReference>
<keyword evidence="3 6" id="KW-0812">Transmembrane</keyword>
<feature type="transmembrane region" description="Helical" evidence="6">
    <location>
        <begin position="91"/>
        <end position="109"/>
    </location>
</feature>
<keyword evidence="2" id="KW-0813">Transport</keyword>
<feature type="transmembrane region" description="Helical" evidence="6">
    <location>
        <begin position="405"/>
        <end position="425"/>
    </location>
</feature>
<dbReference type="HOGENOM" id="CLU_001265_0_6_1"/>
<reference evidence="8 9" key="1">
    <citation type="submission" date="2015-01" db="EMBL/GenBank/DDBJ databases">
        <title>The Genome Sequence of Exophiala sideris CBS121828.</title>
        <authorList>
            <consortium name="The Broad Institute Genomics Platform"/>
            <person name="Cuomo C."/>
            <person name="de Hoog S."/>
            <person name="Gorbushina A."/>
            <person name="Stielow B."/>
            <person name="Teixiera M."/>
            <person name="Abouelleil A."/>
            <person name="Chapman S.B."/>
            <person name="Priest M."/>
            <person name="Young S.K."/>
            <person name="Wortman J."/>
            <person name="Nusbaum C."/>
            <person name="Birren B."/>
        </authorList>
    </citation>
    <scope>NUCLEOTIDE SEQUENCE [LARGE SCALE GENOMIC DNA]</scope>
    <source>
        <strain evidence="8 9">CBS 121828</strain>
    </source>
</reference>
<evidence type="ECO:0000313" key="9">
    <source>
        <dbReference type="Proteomes" id="UP000053599"/>
    </source>
</evidence>
<feature type="transmembrane region" description="Helical" evidence="6">
    <location>
        <begin position="316"/>
        <end position="335"/>
    </location>
</feature>
<keyword evidence="5 6" id="KW-0472">Membrane</keyword>
<feature type="transmembrane region" description="Helical" evidence="6">
    <location>
        <begin position="146"/>
        <end position="166"/>
    </location>
</feature>
<dbReference type="AlphaFoldDB" id="A0A0D1W0Y6"/>
<evidence type="ECO:0000256" key="3">
    <source>
        <dbReference type="ARBA" id="ARBA00022692"/>
    </source>
</evidence>
<organism evidence="8 9">
    <name type="scientific">Exophiala sideris</name>
    <dbReference type="NCBI Taxonomy" id="1016849"/>
    <lineage>
        <taxon>Eukaryota</taxon>
        <taxon>Fungi</taxon>
        <taxon>Dikarya</taxon>
        <taxon>Ascomycota</taxon>
        <taxon>Pezizomycotina</taxon>
        <taxon>Eurotiomycetes</taxon>
        <taxon>Chaetothyriomycetidae</taxon>
        <taxon>Chaetothyriales</taxon>
        <taxon>Herpotrichiellaceae</taxon>
        <taxon>Exophiala</taxon>
    </lineage>
</organism>
<keyword evidence="4 6" id="KW-1133">Transmembrane helix</keyword>
<feature type="transmembrane region" description="Helical" evidence="6">
    <location>
        <begin position="46"/>
        <end position="63"/>
    </location>
</feature>
<feature type="transmembrane region" description="Helical" evidence="6">
    <location>
        <begin position="347"/>
        <end position="368"/>
    </location>
</feature>
<dbReference type="SUPFAM" id="SSF103473">
    <property type="entry name" value="MFS general substrate transporter"/>
    <property type="match status" value="1"/>
</dbReference>
<dbReference type="Gene3D" id="1.20.1250.20">
    <property type="entry name" value="MFS general substrate transporter like domains"/>
    <property type="match status" value="2"/>
</dbReference>
<evidence type="ECO:0000259" key="7">
    <source>
        <dbReference type="PROSITE" id="PS50850"/>
    </source>
</evidence>
<accession>A0A0D1W0Y6</accession>
<dbReference type="InterPro" id="IPR011701">
    <property type="entry name" value="MFS"/>
</dbReference>
<dbReference type="PROSITE" id="PS50850">
    <property type="entry name" value="MFS"/>
    <property type="match status" value="1"/>
</dbReference>
<dbReference type="GO" id="GO:0016020">
    <property type="term" value="C:membrane"/>
    <property type="evidence" value="ECO:0007669"/>
    <property type="project" value="UniProtKB-SubCell"/>
</dbReference>
<dbReference type="Pfam" id="PF07690">
    <property type="entry name" value="MFS_1"/>
    <property type="match status" value="1"/>
</dbReference>
<feature type="domain" description="Major facilitator superfamily (MFS) profile" evidence="7">
    <location>
        <begin position="50"/>
        <end position="462"/>
    </location>
</feature>
<dbReference type="PANTHER" id="PTHR43791">
    <property type="entry name" value="PERMEASE-RELATED"/>
    <property type="match status" value="1"/>
</dbReference>
<evidence type="ECO:0000313" key="8">
    <source>
        <dbReference type="EMBL" id="KIV82395.1"/>
    </source>
</evidence>
<feature type="transmembrane region" description="Helical" evidence="6">
    <location>
        <begin position="437"/>
        <end position="458"/>
    </location>
</feature>
<dbReference type="FunFam" id="1.20.1250.20:FF:000057">
    <property type="entry name" value="MFS general substrate transporter"/>
    <property type="match status" value="1"/>
</dbReference>
<dbReference type="PANTHER" id="PTHR43791:SF92">
    <property type="entry name" value="AGL026WP"/>
    <property type="match status" value="1"/>
</dbReference>
<feature type="transmembrane region" description="Helical" evidence="6">
    <location>
        <begin position="374"/>
        <end position="393"/>
    </location>
</feature>
<dbReference type="Proteomes" id="UP000053599">
    <property type="component" value="Unassembled WGS sequence"/>
</dbReference>
<sequence>MPIMSRSEFAQNDLLATGPAPPVVANVADLAPEEYAAKEKRLLWKLDLRLMPVLFVIIVLNYLDRNALANARVLNIEKDLNLKGTEFNTCISVFFAGYLTLQIPSNLLLTRVRPSIYLPCCMAAWGIVSGLTAVTHNFTGLVLVRFFLGCVESPYFPGALFLLSSWYTRKELALRVSILYTGSLLSGGLGGLVGAGVQSGLDGVKSIPAWKWLFIIEASITVFVALSAILILPDFPHNTRWLSAEERAIAVHRLQHVNGSHDTEKGSVFQGLRMAVCDYKVWLLALIIITKTSAGAVTSFIPTLVKTFGYGNIETLLLVAPPYVFAAVVALAVSFSSDRFSERSVHILVPIFFAMAGYVIAASTLALAARYLSLFLMLGGVYGSYNVALAWISSTLPRPLEKRSAAIALINTVGNIAQIYSPYLYLKENGPRYLTAMIANSCFCLACLLATLTLRYFLTKENAKLEVAQTVSAVADEDKAGGIELETTGAGRPTRLAQGFRYIL</sequence>
<feature type="transmembrane region" description="Helical" evidence="6">
    <location>
        <begin position="209"/>
        <end position="232"/>
    </location>
</feature>
<evidence type="ECO:0000256" key="2">
    <source>
        <dbReference type="ARBA" id="ARBA00022448"/>
    </source>
</evidence>
<feature type="transmembrane region" description="Helical" evidence="6">
    <location>
        <begin position="281"/>
        <end position="304"/>
    </location>
</feature>
<evidence type="ECO:0000256" key="6">
    <source>
        <dbReference type="SAM" id="Phobius"/>
    </source>
</evidence>
<feature type="transmembrane region" description="Helical" evidence="6">
    <location>
        <begin position="178"/>
        <end position="197"/>
    </location>
</feature>